<evidence type="ECO:0000256" key="1">
    <source>
        <dbReference type="SAM" id="MobiDB-lite"/>
    </source>
</evidence>
<accession>A0A061RHD5</accession>
<gene>
    <name evidence="2" type="ORF">TSPGSL018_31553</name>
</gene>
<feature type="compositionally biased region" description="Polar residues" evidence="1">
    <location>
        <begin position="22"/>
        <end position="49"/>
    </location>
</feature>
<dbReference type="AlphaFoldDB" id="A0A061RHD5"/>
<proteinExistence type="predicted"/>
<organism evidence="2">
    <name type="scientific">Tetraselmis sp. GSL018</name>
    <dbReference type="NCBI Taxonomy" id="582737"/>
    <lineage>
        <taxon>Eukaryota</taxon>
        <taxon>Viridiplantae</taxon>
        <taxon>Chlorophyta</taxon>
        <taxon>core chlorophytes</taxon>
        <taxon>Chlorodendrophyceae</taxon>
        <taxon>Chlorodendrales</taxon>
        <taxon>Chlorodendraceae</taxon>
        <taxon>Tetraselmis</taxon>
    </lineage>
</organism>
<sequence length="460" mass="52643">SLAGYTVDKAKHLATTGFEDISSSTPGAELLSRTSGADRSGRHTFNSPKLATAKRGEQRLRNRQRIPKEQSLGKAAERTNRVTRGATANHPADSAHDIRLERIRRLCSDQEKDNTQSMDTGKAEAGPVSSRRKRVRVPLRSQARKVKLAYGCAVDPSQPGFDRASIAAQWHRGNRKRVAKTLTCSYPDTIAHDEPRDGQAAVSHPPAAEWLAGASDGFTEMMRRKLWGLQRMQHRLEGTKQAKRAASLRQIEESWRQAARKEIWLRQHWAERRREIQSSNQKMYLDAKAQKRAEKVEAIRAERFCSDARAVHRSCREQWANRDRRLLREMFSHAVDMEKERIIGDVKARKEAAERRALAEGRRKGFPADSYLGQQAQENWRMLEEVLASERQQRNVAQHAQDELLRAWDRESSERLGEARQEQLAKLRQKMDTAFRQGAEPQVDSSWFARVWHAVAPIRD</sequence>
<name>A0A061RHD5_9CHLO</name>
<feature type="compositionally biased region" description="Basic and acidic residues" evidence="1">
    <location>
        <begin position="93"/>
        <end position="114"/>
    </location>
</feature>
<feature type="region of interest" description="Disordered" evidence="1">
    <location>
        <begin position="22"/>
        <end position="136"/>
    </location>
</feature>
<feature type="non-terminal residue" evidence="2">
    <location>
        <position position="1"/>
    </location>
</feature>
<reference evidence="2" key="1">
    <citation type="submission" date="2014-05" db="EMBL/GenBank/DDBJ databases">
        <title>The transcriptome of the halophilic microalga Tetraselmis sp. GSL018 isolated from the Great Salt Lake, Utah.</title>
        <authorList>
            <person name="Jinkerson R.E."/>
            <person name="D'Adamo S."/>
            <person name="Posewitz M.C."/>
        </authorList>
    </citation>
    <scope>NUCLEOTIDE SEQUENCE</scope>
    <source>
        <strain evidence="2">GSL018</strain>
    </source>
</reference>
<dbReference type="EMBL" id="GBEZ01013658">
    <property type="protein sequence ID" value="JAC72347.1"/>
    <property type="molecule type" value="Transcribed_RNA"/>
</dbReference>
<evidence type="ECO:0000313" key="2">
    <source>
        <dbReference type="EMBL" id="JAC72347.1"/>
    </source>
</evidence>
<protein>
    <submittedName>
        <fullName evidence="2">Uncharacterized protein</fullName>
    </submittedName>
</protein>